<keyword evidence="5 7" id="KW-0342">GTP-binding</keyword>
<dbReference type="SUPFAM" id="SSF52540">
    <property type="entry name" value="P-loop containing nucleoside triphosphate hydrolases"/>
    <property type="match status" value="1"/>
</dbReference>
<keyword evidence="8" id="KW-0460">Magnesium</keyword>
<evidence type="ECO:0000256" key="9">
    <source>
        <dbReference type="SAM" id="MobiDB-lite"/>
    </source>
</evidence>
<dbReference type="InterPro" id="IPR011011">
    <property type="entry name" value="Znf_FYVE_PHD"/>
</dbReference>
<feature type="compositionally biased region" description="Polar residues" evidence="9">
    <location>
        <begin position="137"/>
        <end position="158"/>
    </location>
</feature>
<keyword evidence="3" id="KW-0863">Zinc-finger</keyword>
<dbReference type="SMART" id="SM00275">
    <property type="entry name" value="G_alpha"/>
    <property type="match status" value="1"/>
</dbReference>
<dbReference type="InterPro" id="IPR001019">
    <property type="entry name" value="Gprotein_alpha_su"/>
</dbReference>
<dbReference type="PROSITE" id="PS51882">
    <property type="entry name" value="G_ALPHA"/>
    <property type="match status" value="1"/>
</dbReference>
<keyword evidence="2 7" id="KW-0547">Nucleotide-binding</keyword>
<keyword evidence="11" id="KW-1185">Reference proteome</keyword>
<dbReference type="EMBL" id="OX459121">
    <property type="protein sequence ID" value="CAI9104422.1"/>
    <property type="molecule type" value="Genomic_DNA"/>
</dbReference>
<evidence type="ECO:0000313" key="11">
    <source>
        <dbReference type="Proteomes" id="UP001161247"/>
    </source>
</evidence>
<evidence type="ECO:0000256" key="8">
    <source>
        <dbReference type="PIRSR" id="PIRSR601019-2"/>
    </source>
</evidence>
<dbReference type="FunFam" id="3.40.50.300:FF:000692">
    <property type="entry name" value="Guanine nucleotide-binding protein subunit alpha"/>
    <property type="match status" value="1"/>
</dbReference>
<evidence type="ECO:0000256" key="2">
    <source>
        <dbReference type="ARBA" id="ARBA00022741"/>
    </source>
</evidence>
<dbReference type="GO" id="GO:0003924">
    <property type="term" value="F:GTPase activity"/>
    <property type="evidence" value="ECO:0007669"/>
    <property type="project" value="InterPro"/>
</dbReference>
<evidence type="ECO:0000256" key="3">
    <source>
        <dbReference type="ARBA" id="ARBA00022771"/>
    </source>
</evidence>
<evidence type="ECO:0000256" key="7">
    <source>
        <dbReference type="PIRSR" id="PIRSR601019-1"/>
    </source>
</evidence>
<dbReference type="InterPro" id="IPR053057">
    <property type="entry name" value="XLG_GTP-binding"/>
</dbReference>
<dbReference type="SUPFAM" id="SSF57903">
    <property type="entry name" value="FYVE/PHD zinc finger"/>
    <property type="match status" value="1"/>
</dbReference>
<gene>
    <name evidence="10" type="ORF">OLC1_LOCUS13352</name>
</gene>
<evidence type="ECO:0000256" key="1">
    <source>
        <dbReference type="ARBA" id="ARBA00022723"/>
    </source>
</evidence>
<sequence>MTSLLRKFMPISTSKIDDDQDDDDEYSVEYSFAIEYSGPPVSYDIPHVLPVDVETIPTAAVVSSDSLLNNLSLPVVQPIVKKESSGEKPAKRSKLVGAEVAESSDSGRISAEFGGSNRDFVVVNHQEGLPVPDGSEHSSGTLGFSESPIESNEISGSSDIEDLKDESGMGIGSSDQRGGLGNSLVNDDSSDNSICEELEDYALETSSVVSISEVVENGADNETFYQENRTSVVTFVEPESSNATSEDGYTDELDDDVERPVARTDLKKGVCHRCLKGNRFTEKEVCIVCGAKYCGNCVLRAMGSMQEGRKCVTCIGFSILESKRGYLGKSSKLLKKLLTEWEIKEVMRNELSCEANQIPPRLVHINRRPLSLQELVQLQSCRIPPKKIKPGRYWYDRVSGYWGKEGHPPCQIISPLMDIGGTIERDASNGNTNVLINGREITKKELWMLQMAGIHCEGQPHFWLSEDGSYQHEGQRNVMGKLWDKPRIKFVCAALSLPFPSEVCSGELRMEVANGGVSHLDEKVVRKLFLVGCDQSGTSTIFKQAKILYNVPFTEDEREHLKLLIQTSLYYYIGILLEARERFEEDCLRELRRQHLSEPGPSAYAEQIEERNAYSMAPKLKAFSDWLLKVMMAGNLEAIFPAATREYARTVEDLMKDNGFLAAYSRRNELDMLPRVANYFLDRAVDISRADYEPSNMDILYAEGITSSNGVASMEFSFPVSSSEGYMESVDQTDASISCSYQLIRVHSSHLGENCKWLEMFEDVDMVIFCVSLTDYDKYLVNSEGVCINKMLASKKLLENIVSHPSFADKDFLLLLNKFDLLEEKLEQVPLSECEWFPDFRPVMSNNPHKSTSSNNPPLAQRAYHYIAAKFKRMFESLTDKKLYVFPVSGLEANSVDGALKYSREILKWEEERPRFCRSEFSSESIEASSSS</sequence>
<dbReference type="GO" id="GO:0031683">
    <property type="term" value="F:G-protein beta/gamma-subunit complex binding"/>
    <property type="evidence" value="ECO:0007669"/>
    <property type="project" value="InterPro"/>
</dbReference>
<feature type="binding site" evidence="8">
    <location>
        <position position="539"/>
    </location>
    <ligand>
        <name>Mg(2+)</name>
        <dbReference type="ChEBI" id="CHEBI:18420"/>
    </ligand>
</feature>
<organism evidence="10 11">
    <name type="scientific">Oldenlandia corymbosa var. corymbosa</name>
    <dbReference type="NCBI Taxonomy" id="529605"/>
    <lineage>
        <taxon>Eukaryota</taxon>
        <taxon>Viridiplantae</taxon>
        <taxon>Streptophyta</taxon>
        <taxon>Embryophyta</taxon>
        <taxon>Tracheophyta</taxon>
        <taxon>Spermatophyta</taxon>
        <taxon>Magnoliopsida</taxon>
        <taxon>eudicotyledons</taxon>
        <taxon>Gunneridae</taxon>
        <taxon>Pentapetalae</taxon>
        <taxon>asterids</taxon>
        <taxon>lamiids</taxon>
        <taxon>Gentianales</taxon>
        <taxon>Rubiaceae</taxon>
        <taxon>Rubioideae</taxon>
        <taxon>Spermacoceae</taxon>
        <taxon>Hedyotis-Oldenlandia complex</taxon>
        <taxon>Oldenlandia</taxon>
    </lineage>
</organism>
<evidence type="ECO:0000256" key="5">
    <source>
        <dbReference type="ARBA" id="ARBA00023134"/>
    </source>
</evidence>
<dbReference type="PRINTS" id="PR00318">
    <property type="entry name" value="GPROTEINA"/>
</dbReference>
<dbReference type="FunFam" id="1.10.400.10:FF:000013">
    <property type="entry name" value="Extra-large guanine nucleotide-binding protein 2"/>
    <property type="match status" value="1"/>
</dbReference>
<keyword evidence="4" id="KW-0862">Zinc</keyword>
<dbReference type="PANTHER" id="PTHR36486:SF4">
    <property type="entry name" value="PH DOMAIN-CONTAINING PROTEIN"/>
    <property type="match status" value="1"/>
</dbReference>
<dbReference type="PANTHER" id="PTHR36486">
    <property type="entry name" value="OS01G0977800 PROTEIN"/>
    <property type="match status" value="1"/>
</dbReference>
<dbReference type="SUPFAM" id="SSF47895">
    <property type="entry name" value="Transducin (alpha subunit), insertion domain"/>
    <property type="match status" value="1"/>
</dbReference>
<feature type="region of interest" description="Disordered" evidence="9">
    <location>
        <begin position="129"/>
        <end position="162"/>
    </location>
</feature>
<accession>A0AAV1D994</accession>
<dbReference type="GO" id="GO:0005525">
    <property type="term" value="F:GTP binding"/>
    <property type="evidence" value="ECO:0007669"/>
    <property type="project" value="UniProtKB-KW"/>
</dbReference>
<evidence type="ECO:0000313" key="10">
    <source>
        <dbReference type="EMBL" id="CAI9104422.1"/>
    </source>
</evidence>
<keyword evidence="1 8" id="KW-0479">Metal-binding</keyword>
<dbReference type="Gene3D" id="3.40.50.300">
    <property type="entry name" value="P-loop containing nucleotide triphosphate hydrolases"/>
    <property type="match status" value="1"/>
</dbReference>
<evidence type="ECO:0000256" key="6">
    <source>
        <dbReference type="ARBA" id="ARBA00023224"/>
    </source>
</evidence>
<proteinExistence type="predicted"/>
<dbReference type="InterPro" id="IPR027417">
    <property type="entry name" value="P-loop_NTPase"/>
</dbReference>
<dbReference type="GO" id="GO:0008270">
    <property type="term" value="F:zinc ion binding"/>
    <property type="evidence" value="ECO:0007669"/>
    <property type="project" value="UniProtKB-KW"/>
</dbReference>
<dbReference type="Proteomes" id="UP001161247">
    <property type="component" value="Chromosome 4"/>
</dbReference>
<name>A0AAV1D994_OLDCO</name>
<protein>
    <submittedName>
        <fullName evidence="10">OLC1v1003090C1</fullName>
    </submittedName>
</protein>
<feature type="binding site" evidence="8">
    <location>
        <position position="708"/>
    </location>
    <ligand>
        <name>Mg(2+)</name>
        <dbReference type="ChEBI" id="CHEBI:18420"/>
    </ligand>
</feature>
<feature type="binding site" evidence="7">
    <location>
        <begin position="817"/>
        <end position="820"/>
    </location>
    <ligand>
        <name>GTP</name>
        <dbReference type="ChEBI" id="CHEBI:37565"/>
    </ligand>
</feature>
<keyword evidence="6" id="KW-0807">Transducer</keyword>
<evidence type="ECO:0000256" key="4">
    <source>
        <dbReference type="ARBA" id="ARBA00022833"/>
    </source>
</evidence>
<dbReference type="AlphaFoldDB" id="A0AAV1D994"/>
<reference evidence="10" key="1">
    <citation type="submission" date="2023-03" db="EMBL/GenBank/DDBJ databases">
        <authorList>
            <person name="Julca I."/>
        </authorList>
    </citation>
    <scope>NUCLEOTIDE SEQUENCE</scope>
</reference>
<dbReference type="Gene3D" id="1.10.400.10">
    <property type="entry name" value="GI Alpha 1, domain 2-like"/>
    <property type="match status" value="1"/>
</dbReference>
<dbReference type="InterPro" id="IPR011025">
    <property type="entry name" value="GproteinA_insert"/>
</dbReference>
<dbReference type="GO" id="GO:0007186">
    <property type="term" value="P:G protein-coupled receptor signaling pathway"/>
    <property type="evidence" value="ECO:0007669"/>
    <property type="project" value="InterPro"/>
</dbReference>
<dbReference type="Pfam" id="PF00503">
    <property type="entry name" value="G-alpha"/>
    <property type="match status" value="1"/>
</dbReference>